<accession>A0A0A9PVT0</accession>
<reference evidence="1" key="1">
    <citation type="submission" date="2014-09" db="EMBL/GenBank/DDBJ databases">
        <authorList>
            <person name="Magalhaes I.L.F."/>
            <person name="Oliveira U."/>
            <person name="Santos F.R."/>
            <person name="Vidigal T.H.D.A."/>
            <person name="Brescovit A.D."/>
            <person name="Santos A.J."/>
        </authorList>
    </citation>
    <scope>NUCLEOTIDE SEQUENCE</scope>
    <source>
        <tissue evidence="1">Shoot tissue taken approximately 20 cm above the soil surface</tissue>
    </source>
</reference>
<protein>
    <submittedName>
        <fullName evidence="1">Uncharacterized protein</fullName>
    </submittedName>
</protein>
<dbReference type="AlphaFoldDB" id="A0A0A9PVT0"/>
<organism evidence="1">
    <name type="scientific">Arundo donax</name>
    <name type="common">Giant reed</name>
    <name type="synonym">Donax arundinaceus</name>
    <dbReference type="NCBI Taxonomy" id="35708"/>
    <lineage>
        <taxon>Eukaryota</taxon>
        <taxon>Viridiplantae</taxon>
        <taxon>Streptophyta</taxon>
        <taxon>Embryophyta</taxon>
        <taxon>Tracheophyta</taxon>
        <taxon>Spermatophyta</taxon>
        <taxon>Magnoliopsida</taxon>
        <taxon>Liliopsida</taxon>
        <taxon>Poales</taxon>
        <taxon>Poaceae</taxon>
        <taxon>PACMAD clade</taxon>
        <taxon>Arundinoideae</taxon>
        <taxon>Arundineae</taxon>
        <taxon>Arundo</taxon>
    </lineage>
</organism>
<evidence type="ECO:0000313" key="1">
    <source>
        <dbReference type="EMBL" id="JAD76415.1"/>
    </source>
</evidence>
<dbReference type="EMBL" id="GBRH01221480">
    <property type="protein sequence ID" value="JAD76415.1"/>
    <property type="molecule type" value="Transcribed_RNA"/>
</dbReference>
<proteinExistence type="predicted"/>
<name>A0A0A9PVT0_ARUDO</name>
<reference evidence="1" key="2">
    <citation type="journal article" date="2015" name="Data Brief">
        <title>Shoot transcriptome of the giant reed, Arundo donax.</title>
        <authorList>
            <person name="Barrero R.A."/>
            <person name="Guerrero F.D."/>
            <person name="Moolhuijzen P."/>
            <person name="Goolsby J.A."/>
            <person name="Tidwell J."/>
            <person name="Bellgard S.E."/>
            <person name="Bellgard M.I."/>
        </authorList>
    </citation>
    <scope>NUCLEOTIDE SEQUENCE</scope>
    <source>
        <tissue evidence="1">Shoot tissue taken approximately 20 cm above the soil surface</tissue>
    </source>
</reference>
<sequence>MSVPSLHHIHSIALDFIALLGFLGDRSISSMHLSTTRCRASFPKLVAVQHAMPMQVQSSHHAAHIATMQCKLVEACSTLINRLATTFYAANYLPFLSD</sequence>